<evidence type="ECO:0000256" key="3">
    <source>
        <dbReference type="ARBA" id="ARBA00022741"/>
    </source>
</evidence>
<protein>
    <recommendedName>
        <fullName evidence="6">Protein kinase domain-containing protein</fullName>
    </recommendedName>
</protein>
<keyword evidence="2" id="KW-0808">Transferase</keyword>
<reference evidence="7 8" key="1">
    <citation type="journal article" date="2023" name="G3 (Bethesda)">
        <title>A chromosome-level genome assembly of Zasmidium syzygii isolated from banana leaves.</title>
        <authorList>
            <person name="van Westerhoven A.C."/>
            <person name="Mehrabi R."/>
            <person name="Talebi R."/>
            <person name="Steentjes M.B.F."/>
            <person name="Corcolon B."/>
            <person name="Chong P.A."/>
            <person name="Kema G.H.J."/>
            <person name="Seidl M.F."/>
        </authorList>
    </citation>
    <scope>NUCLEOTIDE SEQUENCE [LARGE SCALE GENOMIC DNA]</scope>
    <source>
        <strain evidence="7 8">P124</strain>
    </source>
</reference>
<evidence type="ECO:0000256" key="5">
    <source>
        <dbReference type="ARBA" id="ARBA00022840"/>
    </source>
</evidence>
<sequence>MLIPGTEITAQNVLMETTDDAVFRRIEDAENSDPTVPIEDDGYPVYRSRGQPLSLLELTLDPVLTDFGSSRSAATANDDWWMPDTHRAPEIVMGLPWNDKVDVWSIGIMALELLEGRNLFTPIDMTHNQYVLPLAVSQYMGYMGLPPKWMIEQSKNPVIKTFFDESGK</sequence>
<name>A0ABR0EHA8_ZASCE</name>
<dbReference type="InterPro" id="IPR051175">
    <property type="entry name" value="CLK_kinases"/>
</dbReference>
<dbReference type="SUPFAM" id="SSF56112">
    <property type="entry name" value="Protein kinase-like (PK-like)"/>
    <property type="match status" value="1"/>
</dbReference>
<dbReference type="PANTHER" id="PTHR45646">
    <property type="entry name" value="SERINE/THREONINE-PROTEIN KINASE DOA-RELATED"/>
    <property type="match status" value="1"/>
</dbReference>
<dbReference type="PROSITE" id="PS50011">
    <property type="entry name" value="PROTEIN_KINASE_DOM"/>
    <property type="match status" value="1"/>
</dbReference>
<dbReference type="Proteomes" id="UP001305779">
    <property type="component" value="Unassembled WGS sequence"/>
</dbReference>
<organism evidence="7 8">
    <name type="scientific">Zasmidium cellare</name>
    <name type="common">Wine cellar mold</name>
    <name type="synonym">Racodium cellare</name>
    <dbReference type="NCBI Taxonomy" id="395010"/>
    <lineage>
        <taxon>Eukaryota</taxon>
        <taxon>Fungi</taxon>
        <taxon>Dikarya</taxon>
        <taxon>Ascomycota</taxon>
        <taxon>Pezizomycotina</taxon>
        <taxon>Dothideomycetes</taxon>
        <taxon>Dothideomycetidae</taxon>
        <taxon>Mycosphaerellales</taxon>
        <taxon>Mycosphaerellaceae</taxon>
        <taxon>Zasmidium</taxon>
    </lineage>
</organism>
<dbReference type="Pfam" id="PF00069">
    <property type="entry name" value="Pkinase"/>
    <property type="match status" value="1"/>
</dbReference>
<dbReference type="EMBL" id="JAXOVC010000006">
    <property type="protein sequence ID" value="KAK4500862.1"/>
    <property type="molecule type" value="Genomic_DNA"/>
</dbReference>
<evidence type="ECO:0000256" key="2">
    <source>
        <dbReference type="ARBA" id="ARBA00022679"/>
    </source>
</evidence>
<keyword evidence="3" id="KW-0547">Nucleotide-binding</keyword>
<evidence type="ECO:0000256" key="1">
    <source>
        <dbReference type="ARBA" id="ARBA00022527"/>
    </source>
</evidence>
<dbReference type="PANTHER" id="PTHR45646:SF11">
    <property type="entry name" value="SERINE_THREONINE-PROTEIN KINASE DOA"/>
    <property type="match status" value="1"/>
</dbReference>
<accession>A0ABR0EHA8</accession>
<keyword evidence="1" id="KW-0723">Serine/threonine-protein kinase</keyword>
<evidence type="ECO:0000256" key="4">
    <source>
        <dbReference type="ARBA" id="ARBA00022777"/>
    </source>
</evidence>
<comment type="caution">
    <text evidence="7">The sequence shown here is derived from an EMBL/GenBank/DDBJ whole genome shotgun (WGS) entry which is preliminary data.</text>
</comment>
<evidence type="ECO:0000313" key="8">
    <source>
        <dbReference type="Proteomes" id="UP001305779"/>
    </source>
</evidence>
<dbReference type="InterPro" id="IPR011009">
    <property type="entry name" value="Kinase-like_dom_sf"/>
</dbReference>
<dbReference type="InterPro" id="IPR000719">
    <property type="entry name" value="Prot_kinase_dom"/>
</dbReference>
<keyword evidence="4" id="KW-0418">Kinase</keyword>
<keyword evidence="5" id="KW-0067">ATP-binding</keyword>
<feature type="domain" description="Protein kinase" evidence="6">
    <location>
        <begin position="1"/>
        <end position="168"/>
    </location>
</feature>
<evidence type="ECO:0000259" key="6">
    <source>
        <dbReference type="PROSITE" id="PS50011"/>
    </source>
</evidence>
<dbReference type="Gene3D" id="1.10.510.10">
    <property type="entry name" value="Transferase(Phosphotransferase) domain 1"/>
    <property type="match status" value="1"/>
</dbReference>
<evidence type="ECO:0000313" key="7">
    <source>
        <dbReference type="EMBL" id="KAK4500862.1"/>
    </source>
</evidence>
<proteinExistence type="predicted"/>
<gene>
    <name evidence="7" type="ORF">PRZ48_009054</name>
</gene>
<keyword evidence="8" id="KW-1185">Reference proteome</keyword>